<protein>
    <submittedName>
        <fullName evidence="2">Alpha/beta hydrolase</fullName>
    </submittedName>
</protein>
<dbReference type="FunFam" id="3.40.50.1820:FF:000173">
    <property type="entry name" value="Alpha/beta hydrolase"/>
    <property type="match status" value="1"/>
</dbReference>
<organism evidence="2 3">
    <name type="scientific">Hymenobacter coccineus</name>
    <dbReference type="NCBI Taxonomy" id="1908235"/>
    <lineage>
        <taxon>Bacteria</taxon>
        <taxon>Pseudomonadati</taxon>
        <taxon>Bacteroidota</taxon>
        <taxon>Cytophagia</taxon>
        <taxon>Cytophagales</taxon>
        <taxon>Hymenobacteraceae</taxon>
        <taxon>Hymenobacter</taxon>
    </lineage>
</organism>
<name>A0A1G1TJ55_9BACT</name>
<reference evidence="2 3" key="1">
    <citation type="submission" date="2016-08" db="EMBL/GenBank/DDBJ databases">
        <title>Hymenobacter coccineus sp. nov., Hymenobacter lapidarius sp. nov. and Hymenobacter glacialis sp. nov., isolated from Antarctic soil.</title>
        <authorList>
            <person name="Sedlacek I."/>
            <person name="Kralova S."/>
            <person name="Kyrova K."/>
            <person name="Maslanova I."/>
            <person name="Stankova E."/>
            <person name="Vrbovska V."/>
            <person name="Nemec M."/>
            <person name="Bartak M."/>
            <person name="Svec P."/>
            <person name="Busse H.-J."/>
            <person name="Pantucek R."/>
        </authorList>
    </citation>
    <scope>NUCLEOTIDE SEQUENCE [LARGE SCALE GENOMIC DNA]</scope>
    <source>
        <strain evidence="2 3">CCM 8649</strain>
    </source>
</reference>
<evidence type="ECO:0000313" key="3">
    <source>
        <dbReference type="Proteomes" id="UP000177506"/>
    </source>
</evidence>
<keyword evidence="3" id="KW-1185">Reference proteome</keyword>
<accession>A0A1G1TJ55</accession>
<dbReference type="PANTHER" id="PTHR42977">
    <property type="entry name" value="HYDROLASE-RELATED"/>
    <property type="match status" value="1"/>
</dbReference>
<evidence type="ECO:0000259" key="1">
    <source>
        <dbReference type="Pfam" id="PF00561"/>
    </source>
</evidence>
<dbReference type="RefSeq" id="WP_070742525.1">
    <property type="nucleotide sequence ID" value="NZ_MDZA01000110.1"/>
</dbReference>
<keyword evidence="2" id="KW-0378">Hydrolase</keyword>
<dbReference type="InterPro" id="IPR029058">
    <property type="entry name" value="AB_hydrolase_fold"/>
</dbReference>
<dbReference type="PANTHER" id="PTHR42977:SF1">
    <property type="entry name" value="BLR6576 PROTEIN"/>
    <property type="match status" value="1"/>
</dbReference>
<feature type="domain" description="AB hydrolase-1" evidence="1">
    <location>
        <begin position="30"/>
        <end position="273"/>
    </location>
</feature>
<dbReference type="Proteomes" id="UP000177506">
    <property type="component" value="Unassembled WGS sequence"/>
</dbReference>
<proteinExistence type="predicted"/>
<dbReference type="InterPro" id="IPR051340">
    <property type="entry name" value="Haloalkane_dehalogenase"/>
</dbReference>
<comment type="caution">
    <text evidence="2">The sequence shown here is derived from an EMBL/GenBank/DDBJ whole genome shotgun (WGS) entry which is preliminary data.</text>
</comment>
<dbReference type="InterPro" id="IPR000073">
    <property type="entry name" value="AB_hydrolase_1"/>
</dbReference>
<gene>
    <name evidence="2" type="ORF">BEN49_06085</name>
</gene>
<dbReference type="Pfam" id="PF00561">
    <property type="entry name" value="Abhydrolase_1"/>
    <property type="match status" value="1"/>
</dbReference>
<dbReference type="SUPFAM" id="SSF53474">
    <property type="entry name" value="alpha/beta-Hydrolases"/>
    <property type="match status" value="1"/>
</dbReference>
<dbReference type="GO" id="GO:0004301">
    <property type="term" value="F:epoxide hydrolase activity"/>
    <property type="evidence" value="ECO:0007669"/>
    <property type="project" value="TreeGrafter"/>
</dbReference>
<dbReference type="PRINTS" id="PR00412">
    <property type="entry name" value="EPOXHYDRLASE"/>
</dbReference>
<dbReference type="Gene3D" id="3.40.50.1820">
    <property type="entry name" value="alpha/beta hydrolase"/>
    <property type="match status" value="1"/>
</dbReference>
<evidence type="ECO:0000313" key="2">
    <source>
        <dbReference type="EMBL" id="OGX90892.1"/>
    </source>
</evidence>
<dbReference type="PRINTS" id="PR00111">
    <property type="entry name" value="ABHYDROLASE"/>
</dbReference>
<dbReference type="EMBL" id="MDZA01000110">
    <property type="protein sequence ID" value="OGX90892.1"/>
    <property type="molecule type" value="Genomic_DNA"/>
</dbReference>
<dbReference type="OrthoDB" id="9799612at2"/>
<dbReference type="AlphaFoldDB" id="A0A1G1TJ55"/>
<dbReference type="InterPro" id="IPR000639">
    <property type="entry name" value="Epox_hydrolase-like"/>
</dbReference>
<sequence>MDTQTQVHYRTVAVNGLDLFYREAGPAEAPVLLLLHGFPTSSHMFRDLMPLLADRYRVVAPDLPGFGFTTSPPATAFAYTFDHLADVIGGFTQALGLARYALYIFDYGAPVGLRLAVAHPERVTALITQNGNAYEEGLSSGWDPARTYWQDPTPENRAAMRQMLTWDTTQLQYRHGTPDPTQLAPEAPALDFWGLSRPGYDEMQLDLIRDYQSNVALYPRFQDYFRTHRPPTLAVWGENDPFFLPAGAHAYRRDNPAAQVQLLPTGHFALETHVVEIAGLIRAFLASVPASA</sequence>